<dbReference type="Gene3D" id="2.60.40.640">
    <property type="match status" value="1"/>
</dbReference>
<dbReference type="Proteomes" id="UP000031186">
    <property type="component" value="Unassembled WGS sequence"/>
</dbReference>
<dbReference type="AlphaFoldDB" id="A0A0B4EWF9"/>
<reference evidence="2 3" key="1">
    <citation type="journal article" date="2014" name="Proc. Natl. Acad. Sci. U.S.A.">
        <title>Trajectory and genomic determinants of fungal-pathogen speciation and host adaptation.</title>
        <authorList>
            <person name="Hu X."/>
            <person name="Xiao G."/>
            <person name="Zheng P."/>
            <person name="Shang Y."/>
            <person name="Su Y."/>
            <person name="Zhang X."/>
            <person name="Liu X."/>
            <person name="Zhan S."/>
            <person name="St Leger R.J."/>
            <person name="Wang C."/>
        </authorList>
    </citation>
    <scope>NUCLEOTIDE SEQUENCE [LARGE SCALE GENOMIC DNA]</scope>
    <source>
        <strain evidence="2 3">ARSEF 549</strain>
    </source>
</reference>
<organism evidence="2 3">
    <name type="scientific">Metarhizium anisopliae (strain ARSEF 549)</name>
    <dbReference type="NCBI Taxonomy" id="3151832"/>
    <lineage>
        <taxon>Eukaryota</taxon>
        <taxon>Fungi</taxon>
        <taxon>Dikarya</taxon>
        <taxon>Ascomycota</taxon>
        <taxon>Pezizomycotina</taxon>
        <taxon>Sordariomycetes</taxon>
        <taxon>Hypocreomycetidae</taxon>
        <taxon>Hypocreales</taxon>
        <taxon>Clavicipitaceae</taxon>
        <taxon>Metarhizium</taxon>
    </lineage>
</organism>
<protein>
    <submittedName>
        <fullName evidence="2">Arrestin domain-containing protein</fullName>
    </submittedName>
</protein>
<name>A0A0B4EWF9_METAF</name>
<dbReference type="OrthoDB" id="2283785at2759"/>
<dbReference type="VEuPathDB" id="FungiDB:MAN_04546"/>
<feature type="non-terminal residue" evidence="2">
    <location>
        <position position="1"/>
    </location>
</feature>
<evidence type="ECO:0000313" key="3">
    <source>
        <dbReference type="Proteomes" id="UP000031186"/>
    </source>
</evidence>
<evidence type="ECO:0000256" key="1">
    <source>
        <dbReference type="SAM" id="MobiDB-lite"/>
    </source>
</evidence>
<accession>A0A0B4EWF9</accession>
<gene>
    <name evidence="2" type="ORF">MAN_04546</name>
</gene>
<proteinExistence type="predicted"/>
<dbReference type="PANTHER" id="PTHR31904">
    <property type="entry name" value="BYPASS OF STOP CODON PROTEIN 5-RELATED"/>
    <property type="match status" value="1"/>
</dbReference>
<evidence type="ECO:0000313" key="2">
    <source>
        <dbReference type="EMBL" id="KID66265.1"/>
    </source>
</evidence>
<comment type="caution">
    <text evidence="2">The sequence shown here is derived from an EMBL/GenBank/DDBJ whole genome shotgun (WGS) entry which is preliminary data.</text>
</comment>
<dbReference type="InterPro" id="IPR039634">
    <property type="entry name" value="Bul1-like"/>
</dbReference>
<dbReference type="HOGENOM" id="CLU_032323_1_0_1"/>
<dbReference type="EMBL" id="AZNF01000005">
    <property type="protein sequence ID" value="KID66265.1"/>
    <property type="molecule type" value="Genomic_DNA"/>
</dbReference>
<dbReference type="PANTHER" id="PTHR31904:SF1">
    <property type="entry name" value="BYPASS OF STOP CODON PROTEIN 5-RELATED"/>
    <property type="match status" value="1"/>
</dbReference>
<keyword evidence="3" id="KW-1185">Reference proteome</keyword>
<dbReference type="InterPro" id="IPR014752">
    <property type="entry name" value="Arrestin-like_C"/>
</dbReference>
<sequence>MFLHGAASMYRYPPPVPAAAWPATPRRNAYRLGFHLEQHFNAKIYTSGSPVRGHVLLRPAQDIAYDDFEISLVGVSSTQNLLQHESGIVAVPFMKLVMPLCPDSLPASKIFAAGQEYLFRFHFVLPFHLAIGSCRHGCVSPAVKELHLRPPPTMGFWEGDDQSPQMTQIKYAVAVLATRRLPPDPLPARVIAESSMIRVLPAFPEDAPLDITPVDDGYALSRSKTIRRNFVAGKLGRLTATAAQPKAVMLSPDGHAASATSCRLTLVFDSVGAGTPSPRISSVSGKLTSHTYFDMSFMNRLPNLGNRPSPEATSPYRYTTSTKLFSLPVGDLPWREERAESAWEEAMFPLARGVLAPTQENPSRRASAATCPDMESSMGSRPRRCVAELDIQFTIPRNNRKMFLPTFHSCRISRTYTLHLCLAVGQTFSTLSLVVPLQIGVESASDNRIQQHEFRTAPGLALVRGPDHARRNTYAGLPGYMLESSDHELPGYC</sequence>
<feature type="region of interest" description="Disordered" evidence="1">
    <location>
        <begin position="358"/>
        <end position="379"/>
    </location>
</feature>